<comment type="caution">
    <text evidence="10">The sequence shown here is derived from an EMBL/GenBank/DDBJ whole genome shotgun (WGS) entry which is preliminary data.</text>
</comment>
<dbReference type="InterPro" id="IPR011992">
    <property type="entry name" value="EF-hand-dom_pair"/>
</dbReference>
<sequence length="750" mass="82265">MGGGSSKPDPKAKPPSALPPQQFAPSGMLGQPGVLPQQGGVPMPNGMPSPQIQVMVPGGFPPGSTFPAQYGGQLFNVTVPPGVVKNTLLTVQVPVQVPPQMMMIGHRQIDMNTLIAQFTGTDSNGDGKLSLDELRGGQRNILGPAYNDQMCCMMFQQLDINQDGALDLREYLMGNGVDRGTAKMIMDSWRAQRKAVKEQIASERARQKAEREQLKLQRELERERRRNDRNYHGGGYHGNNTVHHHHHGGAGGGGVVASGGNGGGGEVDEYGEGGEEAGGLEEVQAYGAAPQDLPDGGPTGGGTAPGVLSGARAKLRKQRPAKLARTMKLNSGVLLKEILKEIKRRYEDPATSLSFPTPSARTFAPSVLQSSIPRSALDVTIVTQCSVDRLPRLEIMCKSWKGAISCAIHVPRGESLIKFTDQLVGFHSKIEALGGAKLDIVLRKENENEEINWASHLYPINALRNAALDHARTEHVFLLDVDFAVSDKGSEKILAMAKNLDTKTALVVPAFEVDMEKAASEDHFLKGKENLKSELVSGFHVGHFPKGHRATNFDRFFDTTEEEECYEIQYEDCFEPYIVVKREGLERYDERFRGYGLNKVSHLMACSKSFNFLCASNAYVIAPEMKKSESWDKMYNKRFKEPLLAVKIQVLFDRFKAELGSRGEKEVAVERREVEEQKEESGDSAVDFSDFDGAKKLLAAGEEEEMEGLAILQRILQGREVLLVKAFVALTGGLILAGKWNEYMGDTVVV</sequence>
<dbReference type="OrthoDB" id="201100at2759"/>
<feature type="region of interest" description="Disordered" evidence="8">
    <location>
        <begin position="288"/>
        <end position="308"/>
    </location>
</feature>
<dbReference type="PANTHER" id="PTHR12270">
    <property type="entry name" value="GLYCOSYLTRANSFERASE-RELATED"/>
    <property type="match status" value="1"/>
</dbReference>
<reference evidence="11" key="1">
    <citation type="journal article" date="2023" name="Commun. Biol.">
        <title>Genome analysis of Parmales, the sister group of diatoms, reveals the evolutionary specialization of diatoms from phago-mixotrophs to photoautotrophs.</title>
        <authorList>
            <person name="Ban H."/>
            <person name="Sato S."/>
            <person name="Yoshikawa S."/>
            <person name="Yamada K."/>
            <person name="Nakamura Y."/>
            <person name="Ichinomiya M."/>
            <person name="Sato N."/>
            <person name="Blanc-Mathieu R."/>
            <person name="Endo H."/>
            <person name="Kuwata A."/>
            <person name="Ogata H."/>
        </authorList>
    </citation>
    <scope>NUCLEOTIDE SEQUENCE [LARGE SCALE GENOMIC DNA]</scope>
</reference>
<evidence type="ECO:0000256" key="5">
    <source>
        <dbReference type="ARBA" id="ARBA00022989"/>
    </source>
</evidence>
<dbReference type="PROSITE" id="PS00018">
    <property type="entry name" value="EF_HAND_1"/>
    <property type="match status" value="2"/>
</dbReference>
<dbReference type="Proteomes" id="UP001165065">
    <property type="component" value="Unassembled WGS sequence"/>
</dbReference>
<dbReference type="GO" id="GO:0035269">
    <property type="term" value="P:protein O-linked glycosylation via mannose"/>
    <property type="evidence" value="ECO:0007669"/>
    <property type="project" value="TreeGrafter"/>
</dbReference>
<keyword evidence="7" id="KW-0325">Glycoprotein</keyword>
<name>A0A9W7GL06_9STRA</name>
<feature type="region of interest" description="Disordered" evidence="8">
    <location>
        <begin position="1"/>
        <end position="48"/>
    </location>
</feature>
<feature type="compositionally biased region" description="Gly residues" evidence="8">
    <location>
        <begin position="249"/>
        <end position="265"/>
    </location>
</feature>
<evidence type="ECO:0000256" key="4">
    <source>
        <dbReference type="ARBA" id="ARBA00022968"/>
    </source>
</evidence>
<feature type="region of interest" description="Disordered" evidence="8">
    <location>
        <begin position="202"/>
        <end position="274"/>
    </location>
</feature>
<keyword evidence="11" id="KW-1185">Reference proteome</keyword>
<accession>A0A9W7GL06</accession>
<feature type="domain" description="EF-hand" evidence="9">
    <location>
        <begin position="122"/>
        <end position="135"/>
    </location>
</feature>
<evidence type="ECO:0000256" key="1">
    <source>
        <dbReference type="ARBA" id="ARBA00004606"/>
    </source>
</evidence>
<dbReference type="SUPFAM" id="SSF47473">
    <property type="entry name" value="EF-hand"/>
    <property type="match status" value="1"/>
</dbReference>
<keyword evidence="5" id="KW-1133">Transmembrane helix</keyword>
<dbReference type="InterPro" id="IPR029044">
    <property type="entry name" value="Nucleotide-diphossugar_trans"/>
</dbReference>
<feature type="domain" description="EF-hand" evidence="9">
    <location>
        <begin position="154"/>
        <end position="171"/>
    </location>
</feature>
<dbReference type="CDD" id="cd00051">
    <property type="entry name" value="EFh"/>
    <property type="match status" value="1"/>
</dbReference>
<keyword evidence="2" id="KW-0812">Transmembrane</keyword>
<dbReference type="PANTHER" id="PTHR12270:SF52">
    <property type="entry name" value="GLYCOSYLTRANSFERASE-LIKE PROTEIN GNT13-RELATED"/>
    <property type="match status" value="1"/>
</dbReference>
<organism evidence="10 11">
    <name type="scientific">Triparma columacea</name>
    <dbReference type="NCBI Taxonomy" id="722753"/>
    <lineage>
        <taxon>Eukaryota</taxon>
        <taxon>Sar</taxon>
        <taxon>Stramenopiles</taxon>
        <taxon>Ochrophyta</taxon>
        <taxon>Bolidophyceae</taxon>
        <taxon>Parmales</taxon>
        <taxon>Triparmaceae</taxon>
        <taxon>Triparma</taxon>
    </lineage>
</organism>
<keyword evidence="3" id="KW-0106">Calcium</keyword>
<evidence type="ECO:0000313" key="10">
    <source>
        <dbReference type="EMBL" id="GMI45765.1"/>
    </source>
</evidence>
<evidence type="ECO:0000313" key="11">
    <source>
        <dbReference type="Proteomes" id="UP001165065"/>
    </source>
</evidence>
<dbReference type="Pfam" id="PF13202">
    <property type="entry name" value="EF-hand_5"/>
    <property type="match status" value="2"/>
</dbReference>
<evidence type="ECO:0000256" key="3">
    <source>
        <dbReference type="ARBA" id="ARBA00022837"/>
    </source>
</evidence>
<keyword evidence="6" id="KW-0472">Membrane</keyword>
<proteinExistence type="predicted"/>
<dbReference type="Gene3D" id="3.90.550.10">
    <property type="entry name" value="Spore Coat Polysaccharide Biosynthesis Protein SpsA, Chain A"/>
    <property type="match status" value="1"/>
</dbReference>
<evidence type="ECO:0000256" key="6">
    <source>
        <dbReference type="ARBA" id="ARBA00023136"/>
    </source>
</evidence>
<gene>
    <name evidence="10" type="ORF">TrCOL_g9277</name>
</gene>
<dbReference type="InterPro" id="IPR051292">
    <property type="entry name" value="Xyl/GlcA_transferase"/>
</dbReference>
<dbReference type="InterPro" id="IPR018247">
    <property type="entry name" value="EF_Hand_1_Ca_BS"/>
</dbReference>
<dbReference type="EMBL" id="BRYA01000264">
    <property type="protein sequence ID" value="GMI45765.1"/>
    <property type="molecule type" value="Genomic_DNA"/>
</dbReference>
<feature type="compositionally biased region" description="Basic and acidic residues" evidence="8">
    <location>
        <begin position="202"/>
        <end position="231"/>
    </location>
</feature>
<dbReference type="GO" id="GO:0015020">
    <property type="term" value="F:glucuronosyltransferase activity"/>
    <property type="evidence" value="ECO:0007669"/>
    <property type="project" value="TreeGrafter"/>
</dbReference>
<dbReference type="GO" id="GO:0042285">
    <property type="term" value="F:xylosyltransferase activity"/>
    <property type="evidence" value="ECO:0007669"/>
    <property type="project" value="TreeGrafter"/>
</dbReference>
<dbReference type="GO" id="GO:0016020">
    <property type="term" value="C:membrane"/>
    <property type="evidence" value="ECO:0007669"/>
    <property type="project" value="UniProtKB-SubCell"/>
</dbReference>
<evidence type="ECO:0000256" key="7">
    <source>
        <dbReference type="ARBA" id="ARBA00023180"/>
    </source>
</evidence>
<evidence type="ECO:0000259" key="9">
    <source>
        <dbReference type="Pfam" id="PF13202"/>
    </source>
</evidence>
<evidence type="ECO:0000256" key="8">
    <source>
        <dbReference type="SAM" id="MobiDB-lite"/>
    </source>
</evidence>
<dbReference type="AlphaFoldDB" id="A0A9W7GL06"/>
<dbReference type="Gene3D" id="1.10.238.10">
    <property type="entry name" value="EF-hand"/>
    <property type="match status" value="1"/>
</dbReference>
<comment type="subcellular location">
    <subcellularLocation>
        <location evidence="1">Membrane</location>
        <topology evidence="1">Single-pass type II membrane protein</topology>
    </subcellularLocation>
</comment>
<dbReference type="InterPro" id="IPR002048">
    <property type="entry name" value="EF_hand_dom"/>
</dbReference>
<evidence type="ECO:0000256" key="2">
    <source>
        <dbReference type="ARBA" id="ARBA00022692"/>
    </source>
</evidence>
<protein>
    <recommendedName>
        <fullName evidence="9">EF-hand domain-containing protein</fullName>
    </recommendedName>
</protein>
<dbReference type="Pfam" id="PF13896">
    <property type="entry name" value="Glyco_transf_49"/>
    <property type="match status" value="2"/>
</dbReference>
<keyword evidence="4" id="KW-0735">Signal-anchor</keyword>
<dbReference type="GO" id="GO:0005509">
    <property type="term" value="F:calcium ion binding"/>
    <property type="evidence" value="ECO:0007669"/>
    <property type="project" value="InterPro"/>
</dbReference>
<feature type="compositionally biased region" description="Low complexity" evidence="8">
    <location>
        <begin position="27"/>
        <end position="44"/>
    </location>
</feature>